<organism evidence="1 2">
    <name type="scientific">[Eubacterium] siraeum 70/3</name>
    <dbReference type="NCBI Taxonomy" id="657319"/>
    <lineage>
        <taxon>Bacteria</taxon>
        <taxon>Bacillati</taxon>
        <taxon>Bacillota</taxon>
        <taxon>Clostridia</taxon>
        <taxon>Eubacteriales</taxon>
        <taxon>Oscillospiraceae</taxon>
        <taxon>Oscillospiraceae incertae sedis</taxon>
    </lineage>
</organism>
<dbReference type="KEGG" id="esu:EUS_06640"/>
<reference evidence="1 2" key="2">
    <citation type="submission" date="2010-03" db="EMBL/GenBank/DDBJ databases">
        <authorList>
            <person name="Pajon A."/>
        </authorList>
    </citation>
    <scope>NUCLEOTIDE SEQUENCE [LARGE SCALE GENOMIC DNA]</scope>
    <source>
        <strain evidence="1 2">70/3</strain>
    </source>
</reference>
<proteinExistence type="predicted"/>
<dbReference type="HOGENOM" id="CLU_3389517_0_0_9"/>
<protein>
    <submittedName>
        <fullName evidence="1">Uncharacterized protein</fullName>
    </submittedName>
</protein>
<dbReference type="AlphaFoldDB" id="D4JS63"/>
<gene>
    <name evidence="1" type="ORF">EUS_06640</name>
</gene>
<name>D4JS63_9FIRM</name>
<accession>D4JS63</accession>
<dbReference type="PATRIC" id="fig|657319.3.peg.919"/>
<dbReference type="BioCyc" id="ESIR657319:G136K-565-MONOMER"/>
<reference evidence="1 2" key="1">
    <citation type="submission" date="2010-03" db="EMBL/GenBank/DDBJ databases">
        <title>The genome sequence of Eubacterium siraeum 70/3.</title>
        <authorList>
            <consortium name="metaHIT consortium -- http://www.metahit.eu/"/>
            <person name="Pajon A."/>
            <person name="Turner K."/>
            <person name="Parkhill J."/>
            <person name="Duncan S."/>
            <person name="Flint H."/>
        </authorList>
    </citation>
    <scope>NUCLEOTIDE SEQUENCE [LARGE SCALE GENOMIC DNA]</scope>
    <source>
        <strain evidence="1 2">70/3</strain>
    </source>
</reference>
<evidence type="ECO:0000313" key="1">
    <source>
        <dbReference type="EMBL" id="CBK95932.1"/>
    </source>
</evidence>
<sequence>MIISDIAFYRFAALQSGFAISVQKIKKLSKKG</sequence>
<dbReference type="Proteomes" id="UP000008803">
    <property type="component" value="Chromosome"/>
</dbReference>
<dbReference type="EMBL" id="FP929044">
    <property type="protein sequence ID" value="CBK95932.1"/>
    <property type="molecule type" value="Genomic_DNA"/>
</dbReference>
<evidence type="ECO:0000313" key="2">
    <source>
        <dbReference type="Proteomes" id="UP000008803"/>
    </source>
</evidence>